<feature type="domain" description="CBM21" evidence="2">
    <location>
        <begin position="360"/>
        <end position="474"/>
    </location>
</feature>
<feature type="compositionally biased region" description="Low complexity" evidence="1">
    <location>
        <begin position="795"/>
        <end position="829"/>
    </location>
</feature>
<dbReference type="PROSITE" id="PS51159">
    <property type="entry name" value="CBM21"/>
    <property type="match status" value="1"/>
</dbReference>
<feature type="region of interest" description="Disordered" evidence="1">
    <location>
        <begin position="145"/>
        <end position="291"/>
    </location>
</feature>
<dbReference type="PANTHER" id="PTHR12307:SF36">
    <property type="entry name" value="GLYCOGEN-BINDING SUBUNIT 76A"/>
    <property type="match status" value="1"/>
</dbReference>
<feature type="compositionally biased region" description="Polar residues" evidence="1">
    <location>
        <begin position="206"/>
        <end position="216"/>
    </location>
</feature>
<sequence>MPYTPPSHSPAASPVASRRSSYSSSPALPRSAHYLRKHRRSPSAPVSTPSSPSPSRTSSTGTASFVDSSFPAATSAQSVQDSKGCSSLSTSSSTSLSTSVLDPSSKSSSSTPTSSTMAAATMTMNVTPVHLLAPMTLSIPVSLSVRQSPPPVTPGHAIPSGAIISPPESASDSDEDGLEIRGRDRQSLKNLKMSICPPAMEVSPDMISNSNSTKSDGPSFVLSPKRDGNEPNVSVSTPRSSSENAIDGTDEETDAEIYKPKMVRKKSGELVRPALRPSSKSRRAISAPGTPTFSKAVHFDSQLEHVRHFLQVDRPAAVSAGSSPNENYESETEYPFYDRKTVAEPPFSWEMITSNFPASSVYRQSQPICLEKVWLSADQKSLVGSVAVANMAFQKLVVCRFTFDYWKTTSEVVADYSCPVVPKMYAQGTDRFTFAIRLSDTANLESKTMYLCMRYSINGTEYWDNNTHLNFQVDFRKKYQKQNGKYAFQGNKTKPVQVHNQPNALPRSSRSNSGANRMKGGAPNTGSSQNSLPRSSHARSKSMPAGVNFEDLSISSKSPPTDIKTTSAASTKASVIQGLLDDEPITIRLKQPQRNGSPDKNENSSGMAFANRYDFGASLSAARMELNPNKMKVKSVKKATSRPDAMPSTNMPATNGSGARSSLASTSYEELVNKYCFFSSKPSGASTDSKAHRHHQSASAISCQAQVQPAANVLGHGRSFSHTTPHNYATKSHASTVSNHNLKPLQEAALRCQQAMLGFPPNRQQALAPAVQAPPPPLPQTRLQQQAGDFVPIDGSVTPPTPSSSNGSSPTITSVSPSSPVSPPTVLSTGLPAAENQNVKNFGNGMHERLPFEQWATALTG</sequence>
<keyword evidence="4" id="KW-1185">Reference proteome</keyword>
<accession>A0A2C5WUV6</accession>
<proteinExistence type="predicted"/>
<evidence type="ECO:0000313" key="4">
    <source>
        <dbReference type="Proteomes" id="UP000222788"/>
    </source>
</evidence>
<dbReference type="Pfam" id="PF03370">
    <property type="entry name" value="CBM_21"/>
    <property type="match status" value="1"/>
</dbReference>
<name>A0A2C5WUV6_9PEZI</name>
<feature type="region of interest" description="Disordered" evidence="1">
    <location>
        <begin position="588"/>
        <end position="607"/>
    </location>
</feature>
<dbReference type="GO" id="GO:0005979">
    <property type="term" value="P:regulation of glycogen biosynthetic process"/>
    <property type="evidence" value="ECO:0007669"/>
    <property type="project" value="TreeGrafter"/>
</dbReference>
<feature type="compositionally biased region" description="Polar residues" evidence="1">
    <location>
        <begin position="231"/>
        <end position="244"/>
    </location>
</feature>
<evidence type="ECO:0000256" key="1">
    <source>
        <dbReference type="SAM" id="MobiDB-lite"/>
    </source>
</evidence>
<feature type="region of interest" description="Disordered" evidence="1">
    <location>
        <begin position="487"/>
        <end position="570"/>
    </location>
</feature>
<feature type="region of interest" description="Disordered" evidence="1">
    <location>
        <begin position="1"/>
        <end position="116"/>
    </location>
</feature>
<feature type="compositionally biased region" description="Basic and acidic residues" evidence="1">
    <location>
        <begin position="178"/>
        <end position="187"/>
    </location>
</feature>
<dbReference type="InterPro" id="IPR038175">
    <property type="entry name" value="CBM21_dom_sf"/>
</dbReference>
<dbReference type="PANTHER" id="PTHR12307">
    <property type="entry name" value="PROTEIN PHOSPHATASE 1 REGULATORY SUBUNIT"/>
    <property type="match status" value="1"/>
</dbReference>
<protein>
    <submittedName>
        <fullName evidence="3">Protein phosphatase 1 regulatory subunit 3D</fullName>
    </submittedName>
</protein>
<evidence type="ECO:0000313" key="3">
    <source>
        <dbReference type="EMBL" id="PHH49563.1"/>
    </source>
</evidence>
<dbReference type="Gene3D" id="2.60.40.2440">
    <property type="entry name" value="Carbohydrate binding type-21 domain"/>
    <property type="match status" value="1"/>
</dbReference>
<feature type="compositionally biased region" description="Polar residues" evidence="1">
    <location>
        <begin position="647"/>
        <end position="661"/>
    </location>
</feature>
<dbReference type="InterPro" id="IPR050782">
    <property type="entry name" value="PP1_regulatory_subunit_3"/>
</dbReference>
<reference evidence="3 4" key="2">
    <citation type="journal article" date="2013" name="IMA Fungus">
        <title>IMA Genome-F 1: Ceratocystis fimbriata: Draft nuclear genome sequence for the plant pathogen, Ceratocystis fimbriata.</title>
        <authorList>
            <person name="Wilken P.M."/>
            <person name="Steenkamp E.T."/>
            <person name="Wingfield M.J."/>
            <person name="de Beer Z.W."/>
            <person name="Wingfield B.D."/>
        </authorList>
    </citation>
    <scope>NUCLEOTIDE SEQUENCE [LARGE SCALE GENOMIC DNA]</scope>
    <source>
        <strain evidence="3 4">CBS 114723</strain>
    </source>
</reference>
<dbReference type="AlphaFoldDB" id="A0A2C5WUV6"/>
<feature type="region of interest" description="Disordered" evidence="1">
    <location>
        <begin position="683"/>
        <end position="702"/>
    </location>
</feature>
<dbReference type="GO" id="GO:2001069">
    <property type="term" value="F:glycogen binding"/>
    <property type="evidence" value="ECO:0007669"/>
    <property type="project" value="TreeGrafter"/>
</dbReference>
<organism evidence="3 4">
    <name type="scientific">Ceratocystis fimbriata CBS 114723</name>
    <dbReference type="NCBI Taxonomy" id="1035309"/>
    <lineage>
        <taxon>Eukaryota</taxon>
        <taxon>Fungi</taxon>
        <taxon>Dikarya</taxon>
        <taxon>Ascomycota</taxon>
        <taxon>Pezizomycotina</taxon>
        <taxon>Sordariomycetes</taxon>
        <taxon>Hypocreomycetidae</taxon>
        <taxon>Microascales</taxon>
        <taxon>Ceratocystidaceae</taxon>
        <taxon>Ceratocystis</taxon>
    </lineage>
</organism>
<feature type="compositionally biased region" description="Basic residues" evidence="1">
    <location>
        <begin position="631"/>
        <end position="640"/>
    </location>
</feature>
<dbReference type="GO" id="GO:0008157">
    <property type="term" value="F:protein phosphatase 1 binding"/>
    <property type="evidence" value="ECO:0007669"/>
    <property type="project" value="TreeGrafter"/>
</dbReference>
<feature type="compositionally biased region" description="Polar residues" evidence="1">
    <location>
        <begin position="553"/>
        <end position="570"/>
    </location>
</feature>
<feature type="region of interest" description="Disordered" evidence="1">
    <location>
        <begin position="790"/>
        <end position="831"/>
    </location>
</feature>
<comment type="caution">
    <text evidence="3">The sequence shown here is derived from an EMBL/GenBank/DDBJ whole genome shotgun (WGS) entry which is preliminary data.</text>
</comment>
<dbReference type="Proteomes" id="UP000222788">
    <property type="component" value="Unassembled WGS sequence"/>
</dbReference>
<feature type="region of interest" description="Disordered" evidence="1">
    <location>
        <begin position="631"/>
        <end position="661"/>
    </location>
</feature>
<dbReference type="GO" id="GO:0000164">
    <property type="term" value="C:protein phosphatase type 1 complex"/>
    <property type="evidence" value="ECO:0007669"/>
    <property type="project" value="TreeGrafter"/>
</dbReference>
<gene>
    <name evidence="3" type="primary">PPP1R3D</name>
    <name evidence="3" type="ORF">CFIMG_007729RA00001</name>
</gene>
<feature type="compositionally biased region" description="Low complexity" evidence="1">
    <location>
        <begin position="86"/>
        <end position="116"/>
    </location>
</feature>
<reference evidence="3 4" key="1">
    <citation type="journal article" date="2013" name="Fungal Biol.">
        <title>Analysis of microsatellite markers in the genome of the plant pathogen Ceratocystis fimbriata.</title>
        <authorList>
            <person name="Simpson M.C."/>
            <person name="Wilken P.M."/>
            <person name="Coetzee M.P."/>
            <person name="Wingfield M.J."/>
            <person name="Wingfield B.D."/>
        </authorList>
    </citation>
    <scope>NUCLEOTIDE SEQUENCE [LARGE SCALE GENOMIC DNA]</scope>
    <source>
        <strain evidence="3 4">CBS 114723</strain>
    </source>
</reference>
<dbReference type="EMBL" id="APWK03000189">
    <property type="protein sequence ID" value="PHH49563.1"/>
    <property type="molecule type" value="Genomic_DNA"/>
</dbReference>
<feature type="compositionally biased region" description="Polar residues" evidence="1">
    <location>
        <begin position="720"/>
        <end position="736"/>
    </location>
</feature>
<evidence type="ECO:0000259" key="2">
    <source>
        <dbReference type="PROSITE" id="PS51159"/>
    </source>
</evidence>
<feature type="compositionally biased region" description="Low complexity" evidence="1">
    <location>
        <begin position="42"/>
        <end position="64"/>
    </location>
</feature>
<feature type="compositionally biased region" description="Polar residues" evidence="1">
    <location>
        <begin position="490"/>
        <end position="515"/>
    </location>
</feature>
<dbReference type="OrthoDB" id="1881at2759"/>
<feature type="compositionally biased region" description="Polar residues" evidence="1">
    <location>
        <begin position="524"/>
        <end position="534"/>
    </location>
</feature>
<feature type="compositionally biased region" description="Polar residues" evidence="1">
    <location>
        <begin position="65"/>
        <end position="85"/>
    </location>
</feature>
<dbReference type="STRING" id="1035309.A0A2C5WUV6"/>
<dbReference type="InterPro" id="IPR005036">
    <property type="entry name" value="CBM21_dom"/>
</dbReference>
<feature type="region of interest" description="Disordered" evidence="1">
    <location>
        <begin position="715"/>
        <end position="736"/>
    </location>
</feature>
<feature type="compositionally biased region" description="Low complexity" evidence="1">
    <location>
        <begin position="9"/>
        <end position="32"/>
    </location>
</feature>